<proteinExistence type="predicted"/>
<sequence>MTIQNMAKKAVVWVQTMSYLLIIASIYCITSMLVMAVNIRVFYISLFFSICSAIVGLMIGAKWNVFWESDINTSCCIKHEKLFGEDTNEMMLIETLENNVKEEHDKNEKENVNFY</sequence>
<feature type="transmembrane region" description="Helical" evidence="1">
    <location>
        <begin position="41"/>
        <end position="61"/>
    </location>
</feature>
<keyword evidence="1" id="KW-0812">Transmembrane</keyword>
<dbReference type="Proteomes" id="UP001439008">
    <property type="component" value="Unassembled WGS sequence"/>
</dbReference>
<keyword evidence="1" id="KW-0472">Membrane</keyword>
<accession>A0ABV2ATN1</accession>
<name>A0ABV2ATN1_9EUKA</name>
<reference evidence="2 3" key="1">
    <citation type="journal article" date="2024" name="BMC Biol.">
        <title>Comparative genomics of Ascetosporea gives new insight into the evolutionary basis for animal parasitism in Rhizaria.</title>
        <authorList>
            <person name="Hiltunen Thoren M."/>
            <person name="Onut-Brannstrom I."/>
            <person name="Alfjorden A."/>
            <person name="Peckova H."/>
            <person name="Swords F."/>
            <person name="Hooper C."/>
            <person name="Holzer A.S."/>
            <person name="Bass D."/>
            <person name="Burki F."/>
        </authorList>
    </citation>
    <scope>NUCLEOTIDE SEQUENCE [LARGE SCALE GENOMIC DNA]</scope>
    <source>
        <strain evidence="2">20-A016</strain>
    </source>
</reference>
<evidence type="ECO:0000256" key="1">
    <source>
        <dbReference type="SAM" id="Phobius"/>
    </source>
</evidence>
<comment type="caution">
    <text evidence="2">The sequence shown here is derived from an EMBL/GenBank/DDBJ whole genome shotgun (WGS) entry which is preliminary data.</text>
</comment>
<dbReference type="EMBL" id="JBDODL010004407">
    <property type="protein sequence ID" value="MES1923028.1"/>
    <property type="molecule type" value="Genomic_DNA"/>
</dbReference>
<keyword evidence="3" id="KW-1185">Reference proteome</keyword>
<protein>
    <submittedName>
        <fullName evidence="2">Uncharacterized protein</fullName>
    </submittedName>
</protein>
<feature type="transmembrane region" description="Helical" evidence="1">
    <location>
        <begin position="12"/>
        <end position="35"/>
    </location>
</feature>
<gene>
    <name evidence="2" type="ORF">MHBO_004562</name>
</gene>
<evidence type="ECO:0000313" key="3">
    <source>
        <dbReference type="Proteomes" id="UP001439008"/>
    </source>
</evidence>
<evidence type="ECO:0000313" key="2">
    <source>
        <dbReference type="EMBL" id="MES1923028.1"/>
    </source>
</evidence>
<keyword evidence="1" id="KW-1133">Transmembrane helix</keyword>
<organism evidence="2 3">
    <name type="scientific">Bonamia ostreae</name>
    <dbReference type="NCBI Taxonomy" id="126728"/>
    <lineage>
        <taxon>Eukaryota</taxon>
        <taxon>Sar</taxon>
        <taxon>Rhizaria</taxon>
        <taxon>Endomyxa</taxon>
        <taxon>Ascetosporea</taxon>
        <taxon>Haplosporida</taxon>
        <taxon>Bonamia</taxon>
    </lineage>
</organism>